<dbReference type="GO" id="GO:0016020">
    <property type="term" value="C:membrane"/>
    <property type="evidence" value="ECO:0007669"/>
    <property type="project" value="TreeGrafter"/>
</dbReference>
<evidence type="ECO:0000256" key="5">
    <source>
        <dbReference type="ARBA" id="ARBA00022840"/>
    </source>
</evidence>
<dbReference type="SUPFAM" id="SSF56112">
    <property type="entry name" value="Protein kinase-like (PK-like)"/>
    <property type="match status" value="1"/>
</dbReference>
<keyword evidence="3" id="KW-0547">Nucleotide-binding</keyword>
<dbReference type="FunFam" id="1.10.510.10:FF:000571">
    <property type="entry name" value="Maternal embryonic leucine zipper kinase"/>
    <property type="match status" value="1"/>
</dbReference>
<dbReference type="PROSITE" id="PS50011">
    <property type="entry name" value="PROTEIN_KINASE_DOM"/>
    <property type="match status" value="1"/>
</dbReference>
<reference evidence="7" key="1">
    <citation type="journal article" date="2020" name="Nature">
        <title>Giant virus diversity and host interactions through global metagenomics.</title>
        <authorList>
            <person name="Schulz F."/>
            <person name="Roux S."/>
            <person name="Paez-Espino D."/>
            <person name="Jungbluth S."/>
            <person name="Walsh D.A."/>
            <person name="Denef V.J."/>
            <person name="McMahon K.D."/>
            <person name="Konstantinidis K.T."/>
            <person name="Eloe-Fadrosh E.A."/>
            <person name="Kyrpides N.C."/>
            <person name="Woyke T."/>
        </authorList>
    </citation>
    <scope>NUCLEOTIDE SEQUENCE</scope>
    <source>
        <strain evidence="7">GVMAG-S-1014582-52</strain>
    </source>
</reference>
<dbReference type="GO" id="GO:0005776">
    <property type="term" value="C:autophagosome"/>
    <property type="evidence" value="ECO:0007669"/>
    <property type="project" value="TreeGrafter"/>
</dbReference>
<keyword evidence="1" id="KW-0723">Serine/threonine-protein kinase</keyword>
<dbReference type="GO" id="GO:0000407">
    <property type="term" value="C:phagophore assembly site"/>
    <property type="evidence" value="ECO:0007669"/>
    <property type="project" value="TreeGrafter"/>
</dbReference>
<keyword evidence="5" id="KW-0067">ATP-binding</keyword>
<name>A0A6C0LV44_9ZZZZ</name>
<dbReference type="GO" id="GO:0000045">
    <property type="term" value="P:autophagosome assembly"/>
    <property type="evidence" value="ECO:0007669"/>
    <property type="project" value="TreeGrafter"/>
</dbReference>
<evidence type="ECO:0000256" key="2">
    <source>
        <dbReference type="ARBA" id="ARBA00022679"/>
    </source>
</evidence>
<dbReference type="PROSITE" id="PS00107">
    <property type="entry name" value="PROTEIN_KINASE_ATP"/>
    <property type="match status" value="1"/>
</dbReference>
<evidence type="ECO:0000256" key="3">
    <source>
        <dbReference type="ARBA" id="ARBA00022741"/>
    </source>
</evidence>
<dbReference type="InterPro" id="IPR008271">
    <property type="entry name" value="Ser/Thr_kinase_AS"/>
</dbReference>
<keyword evidence="4" id="KW-0418">Kinase</keyword>
<sequence length="417" mass="48664">MEILNDKYKLSNVKLGSGSFSDVFLGTDISTGDNVAIKIISLEKNKHILDKVFSEIEIMKKMNHINIVKYYDFFKGKDNWYIVMEYCDRGTLKDVISYNINFSQNREKNTHYYLSQLKDALIYLRKIGYIHRDIKPMNVLLSIGKSSQNSDKSFDYDRNFVLKLSDFGLAKNYSNSENMMETICGSPLYMAPELLIDMKYNDRADLWSFGVVMYELLFGSLPNMASNILQLKSNLLNKNIDFHLNKDFTTDCFDLLTKLLQKDPKMRIDWDNFLVHKWFTYNDFDKKMDPIAIPLKKTFSNLTRMILDNKPSSYPPNYKGINDIFNSNFSTSLPTKYSSNNYELNLNESPSFYNFNYYHRRESFTPKLNEQQLNPLIQSLDKSNPLLSECRYNKNISITSSTSINQSKSNPIPIKRS</sequence>
<organism evidence="7">
    <name type="scientific">viral metagenome</name>
    <dbReference type="NCBI Taxonomy" id="1070528"/>
    <lineage>
        <taxon>unclassified sequences</taxon>
        <taxon>metagenomes</taxon>
        <taxon>organismal metagenomes</taxon>
    </lineage>
</organism>
<proteinExistence type="predicted"/>
<evidence type="ECO:0000259" key="6">
    <source>
        <dbReference type="PROSITE" id="PS50011"/>
    </source>
</evidence>
<dbReference type="GO" id="GO:0005829">
    <property type="term" value="C:cytosol"/>
    <property type="evidence" value="ECO:0007669"/>
    <property type="project" value="TreeGrafter"/>
</dbReference>
<dbReference type="AlphaFoldDB" id="A0A6C0LV44"/>
<dbReference type="PROSITE" id="PS00108">
    <property type="entry name" value="PROTEIN_KINASE_ST"/>
    <property type="match status" value="1"/>
</dbReference>
<dbReference type="PANTHER" id="PTHR24348">
    <property type="entry name" value="SERINE/THREONINE-PROTEIN KINASE UNC-51-RELATED"/>
    <property type="match status" value="1"/>
</dbReference>
<evidence type="ECO:0000313" key="7">
    <source>
        <dbReference type="EMBL" id="QHU33102.1"/>
    </source>
</evidence>
<dbReference type="InterPro" id="IPR045269">
    <property type="entry name" value="Atg1-like"/>
</dbReference>
<dbReference type="InterPro" id="IPR011009">
    <property type="entry name" value="Kinase-like_dom_sf"/>
</dbReference>
<dbReference type="InterPro" id="IPR000719">
    <property type="entry name" value="Prot_kinase_dom"/>
</dbReference>
<evidence type="ECO:0000256" key="4">
    <source>
        <dbReference type="ARBA" id="ARBA00022777"/>
    </source>
</evidence>
<dbReference type="InterPro" id="IPR017441">
    <property type="entry name" value="Protein_kinase_ATP_BS"/>
</dbReference>
<accession>A0A6C0LV44</accession>
<dbReference type="Pfam" id="PF00069">
    <property type="entry name" value="Pkinase"/>
    <property type="match status" value="1"/>
</dbReference>
<dbReference type="FunFam" id="3.30.200.20:FF:000315">
    <property type="entry name" value="Calcium-dependent protein kinase 3"/>
    <property type="match status" value="1"/>
</dbReference>
<dbReference type="Gene3D" id="1.10.510.10">
    <property type="entry name" value="Transferase(Phosphotransferase) domain 1"/>
    <property type="match status" value="1"/>
</dbReference>
<evidence type="ECO:0000256" key="1">
    <source>
        <dbReference type="ARBA" id="ARBA00022527"/>
    </source>
</evidence>
<dbReference type="GO" id="GO:0005524">
    <property type="term" value="F:ATP binding"/>
    <property type="evidence" value="ECO:0007669"/>
    <property type="project" value="UniProtKB-KW"/>
</dbReference>
<protein>
    <recommendedName>
        <fullName evidence="6">Protein kinase domain-containing protein</fullName>
    </recommendedName>
</protein>
<dbReference type="GO" id="GO:0010506">
    <property type="term" value="P:regulation of autophagy"/>
    <property type="evidence" value="ECO:0007669"/>
    <property type="project" value="InterPro"/>
</dbReference>
<dbReference type="GO" id="GO:0004674">
    <property type="term" value="F:protein serine/threonine kinase activity"/>
    <property type="evidence" value="ECO:0007669"/>
    <property type="project" value="UniProtKB-KW"/>
</dbReference>
<dbReference type="SMART" id="SM00220">
    <property type="entry name" value="S_TKc"/>
    <property type="match status" value="1"/>
</dbReference>
<dbReference type="PANTHER" id="PTHR24348:SF22">
    <property type="entry name" value="NON-SPECIFIC SERINE_THREONINE PROTEIN KINASE"/>
    <property type="match status" value="1"/>
</dbReference>
<dbReference type="EMBL" id="MN740556">
    <property type="protein sequence ID" value="QHU33102.1"/>
    <property type="molecule type" value="Genomic_DNA"/>
</dbReference>
<keyword evidence="2" id="KW-0808">Transferase</keyword>
<feature type="domain" description="Protein kinase" evidence="6">
    <location>
        <begin position="9"/>
        <end position="279"/>
    </location>
</feature>